<gene>
    <name evidence="1" type="ORF">PR002_g26001</name>
</gene>
<reference evidence="1 2" key="1">
    <citation type="submission" date="2018-09" db="EMBL/GenBank/DDBJ databases">
        <title>Genomic investigation of the strawberry pathogen Phytophthora fragariae indicates pathogenicity is determined by transcriptional variation in three key races.</title>
        <authorList>
            <person name="Adams T.M."/>
            <person name="Armitage A.D."/>
            <person name="Sobczyk M.K."/>
            <person name="Bates H.J."/>
            <person name="Dunwell J.M."/>
            <person name="Nellist C.F."/>
            <person name="Harrison R.J."/>
        </authorList>
    </citation>
    <scope>NUCLEOTIDE SEQUENCE [LARGE SCALE GENOMIC DNA]</scope>
    <source>
        <strain evidence="1 2">SCRP324</strain>
    </source>
</reference>
<organism evidence="1 2">
    <name type="scientific">Phytophthora rubi</name>
    <dbReference type="NCBI Taxonomy" id="129364"/>
    <lineage>
        <taxon>Eukaryota</taxon>
        <taxon>Sar</taxon>
        <taxon>Stramenopiles</taxon>
        <taxon>Oomycota</taxon>
        <taxon>Peronosporomycetes</taxon>
        <taxon>Peronosporales</taxon>
        <taxon>Peronosporaceae</taxon>
        <taxon>Phytophthora</taxon>
    </lineage>
</organism>
<accession>A0A6A3HXI8</accession>
<sequence>MKTSLLTRSGVRRFRSFVCMTLCNLQLRSLEADDVGIYNSNFANSCTNAYCFVVSNDHQAIGLYAMLSSRNFPRHADFARTKSCNCL</sequence>
<comment type="caution">
    <text evidence="1">The sequence shown here is derived from an EMBL/GenBank/DDBJ whole genome shotgun (WGS) entry which is preliminary data.</text>
</comment>
<name>A0A6A3HXI8_9STRA</name>
<protein>
    <submittedName>
        <fullName evidence="1">Uncharacterized protein</fullName>
    </submittedName>
</protein>
<proteinExistence type="predicted"/>
<dbReference type="Proteomes" id="UP000435112">
    <property type="component" value="Unassembled WGS sequence"/>
</dbReference>
<evidence type="ECO:0000313" key="2">
    <source>
        <dbReference type="Proteomes" id="UP000435112"/>
    </source>
</evidence>
<evidence type="ECO:0000313" key="1">
    <source>
        <dbReference type="EMBL" id="KAE8974127.1"/>
    </source>
</evidence>
<dbReference type="EMBL" id="QXFU01003597">
    <property type="protein sequence ID" value="KAE8974127.1"/>
    <property type="molecule type" value="Genomic_DNA"/>
</dbReference>
<dbReference type="AlphaFoldDB" id="A0A6A3HXI8"/>